<dbReference type="InterPro" id="IPR052825">
    <property type="entry name" value="CCD-Prefoldin_beta-like"/>
</dbReference>
<feature type="coiled-coil region" evidence="1">
    <location>
        <begin position="263"/>
        <end position="290"/>
    </location>
</feature>
<dbReference type="InterPro" id="IPR031476">
    <property type="entry name" value="DUF4686"/>
</dbReference>
<feature type="coiled-coil region" evidence="1">
    <location>
        <begin position="319"/>
        <end position="350"/>
    </location>
</feature>
<organism evidence="3 4">
    <name type="scientific">Coilia grayii</name>
    <name type="common">Gray's grenadier anchovy</name>
    <dbReference type="NCBI Taxonomy" id="363190"/>
    <lineage>
        <taxon>Eukaryota</taxon>
        <taxon>Metazoa</taxon>
        <taxon>Chordata</taxon>
        <taxon>Craniata</taxon>
        <taxon>Vertebrata</taxon>
        <taxon>Euteleostomi</taxon>
        <taxon>Actinopterygii</taxon>
        <taxon>Neopterygii</taxon>
        <taxon>Teleostei</taxon>
        <taxon>Clupei</taxon>
        <taxon>Clupeiformes</taxon>
        <taxon>Clupeoidei</taxon>
        <taxon>Engraulidae</taxon>
        <taxon>Coilinae</taxon>
        <taxon>Coilia</taxon>
    </lineage>
</organism>
<feature type="region of interest" description="Disordered" evidence="2">
    <location>
        <begin position="210"/>
        <end position="230"/>
    </location>
</feature>
<accession>A0ABD1JVL3</accession>
<comment type="caution">
    <text evidence="3">The sequence shown here is derived from an EMBL/GenBank/DDBJ whole genome shotgun (WGS) entry which is preliminary data.</text>
</comment>
<dbReference type="PANTHER" id="PTHR34479">
    <property type="entry name" value="COILED-COIL DOMAIN-CONTAINING PROTEIN 30"/>
    <property type="match status" value="1"/>
</dbReference>
<feature type="coiled-coil region" evidence="1">
    <location>
        <begin position="851"/>
        <end position="885"/>
    </location>
</feature>
<evidence type="ECO:0000256" key="1">
    <source>
        <dbReference type="SAM" id="Coils"/>
    </source>
</evidence>
<keyword evidence="4" id="KW-1185">Reference proteome</keyword>
<dbReference type="Pfam" id="PF15742">
    <property type="entry name" value="DUF4686"/>
    <property type="match status" value="1"/>
</dbReference>
<reference evidence="3 4" key="1">
    <citation type="submission" date="2024-09" db="EMBL/GenBank/DDBJ databases">
        <title>A chromosome-level genome assembly of Gray's grenadier anchovy, Coilia grayii.</title>
        <authorList>
            <person name="Fu Z."/>
        </authorList>
    </citation>
    <scope>NUCLEOTIDE SEQUENCE [LARGE SCALE GENOMIC DNA]</scope>
    <source>
        <strain evidence="3">G4</strain>
        <tissue evidence="3">Muscle</tissue>
    </source>
</reference>
<feature type="coiled-coil region" evidence="1">
    <location>
        <begin position="90"/>
        <end position="117"/>
    </location>
</feature>
<dbReference type="AlphaFoldDB" id="A0ABD1JVL3"/>
<evidence type="ECO:0000313" key="4">
    <source>
        <dbReference type="Proteomes" id="UP001591681"/>
    </source>
</evidence>
<gene>
    <name evidence="3" type="ORF">ACEWY4_013046</name>
</gene>
<protein>
    <submittedName>
        <fullName evidence="3">Uncharacterized protein</fullName>
    </submittedName>
</protein>
<feature type="compositionally biased region" description="Polar residues" evidence="2">
    <location>
        <begin position="210"/>
        <end position="224"/>
    </location>
</feature>
<feature type="region of interest" description="Disordered" evidence="2">
    <location>
        <begin position="528"/>
        <end position="548"/>
    </location>
</feature>
<evidence type="ECO:0000256" key="2">
    <source>
        <dbReference type="SAM" id="MobiDB-lite"/>
    </source>
</evidence>
<keyword evidence="1" id="KW-0175">Coiled coil</keyword>
<name>A0ABD1JVL3_9TELE</name>
<dbReference type="EMBL" id="JBHFQA010000011">
    <property type="protein sequence ID" value="KAL2090783.1"/>
    <property type="molecule type" value="Genomic_DNA"/>
</dbReference>
<feature type="coiled-coil region" evidence="1">
    <location>
        <begin position="601"/>
        <end position="787"/>
    </location>
</feature>
<dbReference type="Proteomes" id="UP001591681">
    <property type="component" value="Unassembled WGS sequence"/>
</dbReference>
<feature type="compositionally biased region" description="Low complexity" evidence="2">
    <location>
        <begin position="539"/>
        <end position="548"/>
    </location>
</feature>
<sequence length="1143" mass="132395">MERVMEELGEMEMRLLQDGLRPDANPVERLLHLWRLHLRTEGRMNASRLEVKALQEAHDREIVEVRKKLGYLQALTVKQNSISCKAQEENKQLHAKLDQLVLEKESQREEVAELLVQGGMDEMVAISPSEQVAYLLAERASLLERLQALEALAVEKCSSSPGCPEKMDPEPVEVVKDGIDKLSFHKAVPSRGQSSWKKLLGLRKAAQSKQKLAISSSDEPSESGNAERVRLERDLDEASYRLSLSHKEIRRLNDELESALMTQRTHEMELQSAQQEAELLRQEVEKQRLCVPADLDELRKAKELYEHLDKENRLLKVHIRRMEIERKELIDMAKKIKEDLMNENEDEAKDDSQMLKVEKAEIAIQTDADDVKSVHERCLEELEQKDAELCRLQEATQQLQKRCDQAQQLLGEQEHSHRNTVEAFKEELDFLNTVVKEQADAKQQESQAAMDEYVARIKAQERLLQEKADECTETTAMLERHRSLLQTAEGEVLVERERTARLQQLHQAQTQELESLQERSRQLQDLLSEEQSQRRQNMQQAEAKQQESQAAMDEYLALIKAQERLLQEKADECTEMTAMLERHRSLLQTAEGEVLVERERTARLQQLHQAQTQELESLQERSRQLQDLLSEEQSQHRQNMQELDRLQEELALEKERHHGREKEMQELQEQLKYAACETDSWRREAQAMGDALSKLQADGEQQRKLWLQREEELEQELRGLREQEFSLRESSLQHQQHIQNLLAQHRDQRAALEEGAQEREAQLKGELQSKSQVLSAALEQAANLQKELGNVAPQLSKERAESQRLRDEAKVMADDLGKLRTQGEEAERHRKSWLCREDAFLQQEKTLHNQLASLQHSEQQFQQRALNLEAQLAAQQKAEEKVRQELHATTLQANNKLLDSQNEAHALKLELKQALLDLDKQLSLSEQRITRFRDKLSCAKQFHLKEVEWRDDKIKELQRQCDFLTKKMDKVTELAQSMEKVNSDLLKDKRQFQCDLFKEQEAHRETVTMLQRCTCRVKCLEEIIRKWENGIQDKMILNLIKETRVPSPHQVYEKSPPASIQSALAILERCDNIQKAHTAKEYRGVSPALFLPRTNTSEIGYLNVTPPVTPPDGQSPVDDVSATGGNITAQTETKKSCLTERFL</sequence>
<proteinExistence type="predicted"/>
<evidence type="ECO:0000313" key="3">
    <source>
        <dbReference type="EMBL" id="KAL2090783.1"/>
    </source>
</evidence>
<dbReference type="PANTHER" id="PTHR34479:SF1">
    <property type="entry name" value="COILED-COIL DOMAIN-CONTAINING PROTEIN 30"/>
    <property type="match status" value="1"/>
</dbReference>